<proteinExistence type="predicted"/>
<keyword evidence="4" id="KW-1185">Reference proteome</keyword>
<evidence type="ECO:0008006" key="5">
    <source>
        <dbReference type="Google" id="ProtNLM"/>
    </source>
</evidence>
<evidence type="ECO:0000313" key="3">
    <source>
        <dbReference type="EMBL" id="WXB04677.1"/>
    </source>
</evidence>
<evidence type="ECO:0000313" key="4">
    <source>
        <dbReference type="Proteomes" id="UP001374803"/>
    </source>
</evidence>
<keyword evidence="2" id="KW-0732">Signal</keyword>
<evidence type="ECO:0000256" key="1">
    <source>
        <dbReference type="SAM" id="MobiDB-lite"/>
    </source>
</evidence>
<gene>
    <name evidence="3" type="ORF">LVJ94_48260</name>
</gene>
<feature type="region of interest" description="Disordered" evidence="1">
    <location>
        <begin position="23"/>
        <end position="46"/>
    </location>
</feature>
<protein>
    <recommendedName>
        <fullName evidence="5">Lipoprotein</fullName>
    </recommendedName>
</protein>
<dbReference type="PROSITE" id="PS51257">
    <property type="entry name" value="PROKAR_LIPOPROTEIN"/>
    <property type="match status" value="1"/>
</dbReference>
<name>A0ABZ2L7I4_9BACT</name>
<dbReference type="RefSeq" id="WP_394834321.1">
    <property type="nucleotide sequence ID" value="NZ_CP089929.1"/>
</dbReference>
<reference evidence="3" key="1">
    <citation type="submission" date="2021-12" db="EMBL/GenBank/DDBJ databases">
        <title>Discovery of the Pendulisporaceae a myxobacterial family with distinct sporulation behavior and unique specialized metabolism.</title>
        <authorList>
            <person name="Garcia R."/>
            <person name="Popoff A."/>
            <person name="Bader C.D."/>
            <person name="Loehr J."/>
            <person name="Walesch S."/>
            <person name="Walt C."/>
            <person name="Boldt J."/>
            <person name="Bunk B."/>
            <person name="Haeckl F.J.F.P.J."/>
            <person name="Gunesch A.P."/>
            <person name="Birkelbach J."/>
            <person name="Nuebel U."/>
            <person name="Pietschmann T."/>
            <person name="Bach T."/>
            <person name="Mueller R."/>
        </authorList>
    </citation>
    <scope>NUCLEOTIDE SEQUENCE</scope>
    <source>
        <strain evidence="3">MSr11367</strain>
    </source>
</reference>
<dbReference type="Proteomes" id="UP001374803">
    <property type="component" value="Chromosome"/>
</dbReference>
<organism evidence="3 4">
    <name type="scientific">Pendulispora rubella</name>
    <dbReference type="NCBI Taxonomy" id="2741070"/>
    <lineage>
        <taxon>Bacteria</taxon>
        <taxon>Pseudomonadati</taxon>
        <taxon>Myxococcota</taxon>
        <taxon>Myxococcia</taxon>
        <taxon>Myxococcales</taxon>
        <taxon>Sorangiineae</taxon>
        <taxon>Pendulisporaceae</taxon>
        <taxon>Pendulispora</taxon>
    </lineage>
</organism>
<sequence>MKKILGILSFACLLVVGCAMQDQGDPSPANQGSELEGATPNGAAGEPQVPLGCCRIPCPGDPDYLTSQSEAHPNRYVTTSAEGFRFCCEAC</sequence>
<feature type="chain" id="PRO_5047392965" description="Lipoprotein" evidence="2">
    <location>
        <begin position="22"/>
        <end position="91"/>
    </location>
</feature>
<feature type="signal peptide" evidence="2">
    <location>
        <begin position="1"/>
        <end position="21"/>
    </location>
</feature>
<evidence type="ECO:0000256" key="2">
    <source>
        <dbReference type="SAM" id="SignalP"/>
    </source>
</evidence>
<dbReference type="EMBL" id="CP089983">
    <property type="protein sequence ID" value="WXB04677.1"/>
    <property type="molecule type" value="Genomic_DNA"/>
</dbReference>
<accession>A0ABZ2L7I4</accession>